<dbReference type="InterPro" id="IPR029787">
    <property type="entry name" value="Nucleotide_cyclase"/>
</dbReference>
<protein>
    <recommendedName>
        <fullName evidence="2">GGDEF domain-containing protein</fullName>
    </recommendedName>
</protein>
<feature type="transmembrane region" description="Helical" evidence="1">
    <location>
        <begin position="175"/>
        <end position="194"/>
    </location>
</feature>
<accession>A0A644YBB5</accession>
<organism evidence="3">
    <name type="scientific">bioreactor metagenome</name>
    <dbReference type="NCBI Taxonomy" id="1076179"/>
    <lineage>
        <taxon>unclassified sequences</taxon>
        <taxon>metagenomes</taxon>
        <taxon>ecological metagenomes</taxon>
    </lineage>
</organism>
<dbReference type="SMART" id="SM00267">
    <property type="entry name" value="GGDEF"/>
    <property type="match status" value="1"/>
</dbReference>
<keyword evidence="1" id="KW-0812">Transmembrane</keyword>
<feature type="transmembrane region" description="Helical" evidence="1">
    <location>
        <begin position="106"/>
        <end position="131"/>
    </location>
</feature>
<comment type="caution">
    <text evidence="3">The sequence shown here is derived from an EMBL/GenBank/DDBJ whole genome shotgun (WGS) entry which is preliminary data.</text>
</comment>
<dbReference type="AlphaFoldDB" id="A0A644YBB5"/>
<dbReference type="NCBIfam" id="TIGR00254">
    <property type="entry name" value="GGDEF"/>
    <property type="match status" value="1"/>
</dbReference>
<feature type="domain" description="GGDEF" evidence="2">
    <location>
        <begin position="250"/>
        <end position="376"/>
    </location>
</feature>
<dbReference type="PANTHER" id="PTHR45138:SF9">
    <property type="entry name" value="DIGUANYLATE CYCLASE DGCM-RELATED"/>
    <property type="match status" value="1"/>
</dbReference>
<dbReference type="Gene3D" id="3.30.70.270">
    <property type="match status" value="1"/>
</dbReference>
<proteinExistence type="predicted"/>
<feature type="transmembrane region" description="Helical" evidence="1">
    <location>
        <begin position="76"/>
        <end position="94"/>
    </location>
</feature>
<reference evidence="3" key="1">
    <citation type="submission" date="2019-08" db="EMBL/GenBank/DDBJ databases">
        <authorList>
            <person name="Kucharzyk K."/>
            <person name="Murdoch R.W."/>
            <person name="Higgins S."/>
            <person name="Loffler F."/>
        </authorList>
    </citation>
    <scope>NUCLEOTIDE SEQUENCE</scope>
</reference>
<evidence type="ECO:0000259" key="2">
    <source>
        <dbReference type="PROSITE" id="PS50887"/>
    </source>
</evidence>
<dbReference type="CDD" id="cd01949">
    <property type="entry name" value="GGDEF"/>
    <property type="match status" value="1"/>
</dbReference>
<name>A0A644YBB5_9ZZZZ</name>
<dbReference type="PROSITE" id="PS50887">
    <property type="entry name" value="GGDEF"/>
    <property type="match status" value="1"/>
</dbReference>
<feature type="transmembrane region" description="Helical" evidence="1">
    <location>
        <begin position="143"/>
        <end position="163"/>
    </location>
</feature>
<dbReference type="SUPFAM" id="SSF55073">
    <property type="entry name" value="Nucleotide cyclase"/>
    <property type="match status" value="1"/>
</dbReference>
<dbReference type="InterPro" id="IPR000160">
    <property type="entry name" value="GGDEF_dom"/>
</dbReference>
<dbReference type="InterPro" id="IPR043128">
    <property type="entry name" value="Rev_trsase/Diguanyl_cyclase"/>
</dbReference>
<dbReference type="GO" id="GO:0052621">
    <property type="term" value="F:diguanylate cyclase activity"/>
    <property type="evidence" value="ECO:0007669"/>
    <property type="project" value="TreeGrafter"/>
</dbReference>
<evidence type="ECO:0000313" key="3">
    <source>
        <dbReference type="EMBL" id="MPM25248.1"/>
    </source>
</evidence>
<dbReference type="EMBL" id="VSSQ01004450">
    <property type="protein sequence ID" value="MPM25248.1"/>
    <property type="molecule type" value="Genomic_DNA"/>
</dbReference>
<dbReference type="InterPro" id="IPR050469">
    <property type="entry name" value="Diguanylate_Cyclase"/>
</dbReference>
<keyword evidence="1" id="KW-1133">Transmembrane helix</keyword>
<gene>
    <name evidence="3" type="ORF">SDC9_71738</name>
</gene>
<dbReference type="Pfam" id="PF00990">
    <property type="entry name" value="GGDEF"/>
    <property type="match status" value="1"/>
</dbReference>
<evidence type="ECO:0000256" key="1">
    <source>
        <dbReference type="SAM" id="Phobius"/>
    </source>
</evidence>
<feature type="transmembrane region" description="Helical" evidence="1">
    <location>
        <begin position="37"/>
        <end position="56"/>
    </location>
</feature>
<feature type="transmembrane region" description="Helical" evidence="1">
    <location>
        <begin position="6"/>
        <end position="25"/>
    </location>
</feature>
<dbReference type="PANTHER" id="PTHR45138">
    <property type="entry name" value="REGULATORY COMPONENTS OF SENSORY TRANSDUCTION SYSTEM"/>
    <property type="match status" value="1"/>
</dbReference>
<keyword evidence="1" id="KW-0472">Membrane</keyword>
<sequence>MTYCANIEINLLFLFLLFILFINKYRRKETLLFDQKLFLYLIAANALLLILDMMQWGLDGVSGTFMRNVNIITNMLYYICSAVPCVLWCLYVRYQFSINEKETMKASAFLAGPFILNTVLAVMSCFSGQYFYFDENNFYHRGVLFWIYVAINFGFIIYAQLFVVFNRKKIEKSRYFSLLLFALPPLVGGSIQTFFYGVTLIWPCMALSLLIIYLNIQNNQLYTDHLTGLYNRRLLDLYLDGCLKKNVRGGSVGSIMLDIDEFKTINDKLGHTMGDQALVNAAEIMKKSIGKDKFIARYGGDEFVIIFDSEDVPDIGRMVDDINHNVEQYNRQNRGPYQLKFSMGYDWFECGSGLTKEAVLDRIDSLMYENKRKCRA</sequence>